<dbReference type="RefSeq" id="WP_379983405.1">
    <property type="nucleotide sequence ID" value="NZ_JADIKD010000012.1"/>
</dbReference>
<comment type="caution">
    <text evidence="1">The sequence shown here is derived from an EMBL/GenBank/DDBJ whole genome shotgun (WGS) entry which is preliminary data.</text>
</comment>
<gene>
    <name evidence="1" type="ORF">ISS97_16995</name>
</gene>
<name>A0ABW8K819_9GAMM</name>
<reference evidence="1 2" key="1">
    <citation type="submission" date="2020-10" db="EMBL/GenBank/DDBJ databases">
        <title>Phylogeny of dyella-like bacteria.</title>
        <authorList>
            <person name="Fu J."/>
        </authorList>
    </citation>
    <scope>NUCLEOTIDE SEQUENCE [LARGE SCALE GENOMIC DNA]</scope>
    <source>
        <strain evidence="1 2">BB4</strain>
    </source>
</reference>
<keyword evidence="2" id="KW-1185">Reference proteome</keyword>
<proteinExistence type="predicted"/>
<dbReference type="EMBL" id="JADIKD010000012">
    <property type="protein sequence ID" value="MFK2918971.1"/>
    <property type="molecule type" value="Genomic_DNA"/>
</dbReference>
<accession>A0ABW8K819</accession>
<organism evidence="1 2">
    <name type="scientific">Dyella koreensis</name>
    <dbReference type="NCBI Taxonomy" id="311235"/>
    <lineage>
        <taxon>Bacteria</taxon>
        <taxon>Pseudomonadati</taxon>
        <taxon>Pseudomonadota</taxon>
        <taxon>Gammaproteobacteria</taxon>
        <taxon>Lysobacterales</taxon>
        <taxon>Rhodanobacteraceae</taxon>
        <taxon>Dyella</taxon>
    </lineage>
</organism>
<evidence type="ECO:0000313" key="1">
    <source>
        <dbReference type="EMBL" id="MFK2918971.1"/>
    </source>
</evidence>
<evidence type="ECO:0000313" key="2">
    <source>
        <dbReference type="Proteomes" id="UP001620408"/>
    </source>
</evidence>
<protein>
    <submittedName>
        <fullName evidence="1">Uncharacterized protein</fullName>
    </submittedName>
</protein>
<dbReference type="Proteomes" id="UP001620408">
    <property type="component" value="Unassembled WGS sequence"/>
</dbReference>
<sequence>MKPLTKPDGIPLMFEAAVARTRHDLFVACSHRDERFDGFSRLCLFREEKDPTWAYFDMPVTISDAALFVLASNAGLSNAPTAYVFLDEDGELYHLPMGREPETERIADSGLWHEDAKGWGYLKSVTQIGSSLYACGGSGQVYRRLRDGSWEHIDQGILLTEGIKSDLSLGAIAGPNEEEIYVGGWHTNVNDGILLCRDGQCWTSVAHGIPSISSIHIEHEASIWACGRHGTLLHGNCIDGFKHMLDLDRGRPYVNVVSYHRQIYLATETGLFFYENGAAHRLKTGLTPEFNDGHILQVVDGVLWAIGYKDIARFDGTRWERIPFPGNPLIP</sequence>